<dbReference type="EMBL" id="SNWD01000013">
    <property type="protein sequence ID" value="TDN79246.1"/>
    <property type="molecule type" value="Genomic_DNA"/>
</dbReference>
<keyword evidence="7" id="KW-1185">Reference proteome</keyword>
<evidence type="ECO:0000313" key="6">
    <source>
        <dbReference type="EMBL" id="TDN79246.1"/>
    </source>
</evidence>
<protein>
    <submittedName>
        <fullName evidence="6">TetR family transcriptional regulator</fullName>
    </submittedName>
</protein>
<dbReference type="AlphaFoldDB" id="A0A4R6FDE6"/>
<reference evidence="6 7" key="1">
    <citation type="submission" date="2019-03" db="EMBL/GenBank/DDBJ databases">
        <title>Genomic Encyclopedia of Type Strains, Phase IV (KMG-IV): sequencing the most valuable type-strain genomes for metagenomic binning, comparative biology and taxonomic classification.</title>
        <authorList>
            <person name="Goeker M."/>
        </authorList>
    </citation>
    <scope>NUCLEOTIDE SEQUENCE [LARGE SCALE GENOMIC DNA]</scope>
    <source>
        <strain evidence="6 7">DSM 25059</strain>
    </source>
</reference>
<feature type="DNA-binding region" description="H-T-H motif" evidence="4">
    <location>
        <begin position="27"/>
        <end position="46"/>
    </location>
</feature>
<evidence type="ECO:0000256" key="4">
    <source>
        <dbReference type="PROSITE-ProRule" id="PRU00335"/>
    </source>
</evidence>
<evidence type="ECO:0000313" key="7">
    <source>
        <dbReference type="Proteomes" id="UP000295493"/>
    </source>
</evidence>
<evidence type="ECO:0000256" key="2">
    <source>
        <dbReference type="ARBA" id="ARBA00023125"/>
    </source>
</evidence>
<feature type="domain" description="HTH tetR-type" evidence="5">
    <location>
        <begin position="4"/>
        <end position="64"/>
    </location>
</feature>
<dbReference type="Proteomes" id="UP000295493">
    <property type="component" value="Unassembled WGS sequence"/>
</dbReference>
<name>A0A4R6FDE6_9SPHN</name>
<accession>A0A4R6FDE6</accession>
<dbReference type="Gene3D" id="1.10.357.10">
    <property type="entry name" value="Tetracycline Repressor, domain 2"/>
    <property type="match status" value="1"/>
</dbReference>
<keyword evidence="1" id="KW-0805">Transcription regulation</keyword>
<gene>
    <name evidence="6" type="ORF">EV664_11324</name>
</gene>
<evidence type="ECO:0000256" key="3">
    <source>
        <dbReference type="ARBA" id="ARBA00023163"/>
    </source>
</evidence>
<keyword evidence="3" id="KW-0804">Transcription</keyword>
<dbReference type="PANTHER" id="PTHR47506:SF1">
    <property type="entry name" value="HTH-TYPE TRANSCRIPTIONAL REGULATOR YJDC"/>
    <property type="match status" value="1"/>
</dbReference>
<dbReference type="PANTHER" id="PTHR47506">
    <property type="entry name" value="TRANSCRIPTIONAL REGULATORY PROTEIN"/>
    <property type="match status" value="1"/>
</dbReference>
<dbReference type="PRINTS" id="PR00455">
    <property type="entry name" value="HTHTETR"/>
</dbReference>
<dbReference type="GO" id="GO:0003677">
    <property type="term" value="F:DNA binding"/>
    <property type="evidence" value="ECO:0007669"/>
    <property type="project" value="UniProtKB-UniRule"/>
</dbReference>
<dbReference type="SUPFAM" id="SSF48498">
    <property type="entry name" value="Tetracyclin repressor-like, C-terminal domain"/>
    <property type="match status" value="1"/>
</dbReference>
<organism evidence="6 7">
    <name type="scientific">Stakelama pacifica</name>
    <dbReference type="NCBI Taxonomy" id="517720"/>
    <lineage>
        <taxon>Bacteria</taxon>
        <taxon>Pseudomonadati</taxon>
        <taxon>Pseudomonadota</taxon>
        <taxon>Alphaproteobacteria</taxon>
        <taxon>Sphingomonadales</taxon>
        <taxon>Sphingomonadaceae</taxon>
        <taxon>Stakelama</taxon>
    </lineage>
</organism>
<keyword evidence="2 4" id="KW-0238">DNA-binding</keyword>
<dbReference type="PROSITE" id="PS50977">
    <property type="entry name" value="HTH_TETR_2"/>
    <property type="match status" value="1"/>
</dbReference>
<evidence type="ECO:0000256" key="1">
    <source>
        <dbReference type="ARBA" id="ARBA00023015"/>
    </source>
</evidence>
<comment type="caution">
    <text evidence="6">The sequence shown here is derived from an EMBL/GenBank/DDBJ whole genome shotgun (WGS) entry which is preliminary data.</text>
</comment>
<dbReference type="InterPro" id="IPR036271">
    <property type="entry name" value="Tet_transcr_reg_TetR-rel_C_sf"/>
</dbReference>
<dbReference type="InterPro" id="IPR009057">
    <property type="entry name" value="Homeodomain-like_sf"/>
</dbReference>
<dbReference type="Pfam" id="PF00440">
    <property type="entry name" value="TetR_N"/>
    <property type="match status" value="1"/>
</dbReference>
<dbReference type="SUPFAM" id="SSF46689">
    <property type="entry name" value="Homeodomain-like"/>
    <property type="match status" value="1"/>
</dbReference>
<dbReference type="InterPro" id="IPR001647">
    <property type="entry name" value="HTH_TetR"/>
</dbReference>
<sequence>MGRMTDTDAILSAAEKLLDRNGFSATSIDRLTDAAGVSSRTFYKHVGSRQALIAAILDARAKRFLAAMPRTGTDALFAALGDWFETQGANGCFFLRAAREIGEGDARAQTRLTAQKQQTLDLIGDCVASDLGRRDDALAGQILILFEGATHAAVYRGRAAVADARAAAATLLAAAHIRSGAAYA</sequence>
<proteinExistence type="predicted"/>
<evidence type="ECO:0000259" key="5">
    <source>
        <dbReference type="PROSITE" id="PS50977"/>
    </source>
</evidence>